<gene>
    <name evidence="2" type="ORF">DESUT3_21600</name>
</gene>
<dbReference type="RefSeq" id="WP_221248520.1">
    <property type="nucleotide sequence ID" value="NZ_AP024355.1"/>
</dbReference>
<dbReference type="EMBL" id="AP024355">
    <property type="protein sequence ID" value="BCR05091.1"/>
    <property type="molecule type" value="Genomic_DNA"/>
</dbReference>
<proteinExistence type="predicted"/>
<dbReference type="InterPro" id="IPR049945">
    <property type="entry name" value="AAA_22"/>
</dbReference>
<keyword evidence="3" id="KW-1185">Reference proteome</keyword>
<dbReference type="Proteomes" id="UP001319827">
    <property type="component" value="Chromosome"/>
</dbReference>
<dbReference type="CDD" id="cd00009">
    <property type="entry name" value="AAA"/>
    <property type="match status" value="1"/>
</dbReference>
<evidence type="ECO:0000313" key="3">
    <source>
        <dbReference type="Proteomes" id="UP001319827"/>
    </source>
</evidence>
<evidence type="ECO:0000313" key="2">
    <source>
        <dbReference type="EMBL" id="BCR05091.1"/>
    </source>
</evidence>
<name>A0ABN6DYR1_9BACT</name>
<dbReference type="Gene3D" id="3.40.50.300">
    <property type="entry name" value="P-loop containing nucleotide triphosphate hydrolases"/>
    <property type="match status" value="1"/>
</dbReference>
<dbReference type="PANTHER" id="PTHR35894">
    <property type="entry name" value="GENERAL SECRETION PATHWAY PROTEIN A-RELATED"/>
    <property type="match status" value="1"/>
</dbReference>
<dbReference type="SUPFAM" id="SSF52540">
    <property type="entry name" value="P-loop containing nucleoside triphosphate hydrolases"/>
    <property type="match status" value="1"/>
</dbReference>
<dbReference type="InterPro" id="IPR027417">
    <property type="entry name" value="P-loop_NTPase"/>
</dbReference>
<feature type="domain" description="AAA+ ATPase" evidence="1">
    <location>
        <begin position="42"/>
        <end position="186"/>
    </location>
</feature>
<reference evidence="2 3" key="2">
    <citation type="journal article" date="2021" name="Int. J. Syst. Evol. Microbiol.">
        <title>Isolation and Polyphasic Characterization of Desulfuromonas versatilis sp. Nov., an Electrogenic Bacteria Capable of Versatile Metabolism Isolated from a Graphene Oxide-Reducing Enrichment Culture.</title>
        <authorList>
            <person name="Xie L."/>
            <person name="Yoshida N."/>
            <person name="Ishii S."/>
            <person name="Meng L."/>
        </authorList>
    </citation>
    <scope>NUCLEOTIDE SEQUENCE [LARGE SCALE GENOMIC DNA]</scope>
    <source>
        <strain evidence="2 3">NIT-T3</strain>
    </source>
</reference>
<dbReference type="InterPro" id="IPR052026">
    <property type="entry name" value="ExeA_AAA_ATPase_DNA-bind"/>
</dbReference>
<protein>
    <recommendedName>
        <fullName evidence="1">AAA+ ATPase domain-containing protein</fullName>
    </recommendedName>
</protein>
<evidence type="ECO:0000259" key="1">
    <source>
        <dbReference type="SMART" id="SM00382"/>
    </source>
</evidence>
<dbReference type="Pfam" id="PF13401">
    <property type="entry name" value="AAA_22"/>
    <property type="match status" value="1"/>
</dbReference>
<dbReference type="PANTHER" id="PTHR35894:SF1">
    <property type="entry name" value="PHOSPHORIBULOKINASE _ URIDINE KINASE FAMILY"/>
    <property type="match status" value="1"/>
</dbReference>
<accession>A0ABN6DYR1</accession>
<organism evidence="2 3">
    <name type="scientific">Desulfuromonas versatilis</name>
    <dbReference type="NCBI Taxonomy" id="2802975"/>
    <lineage>
        <taxon>Bacteria</taxon>
        <taxon>Pseudomonadati</taxon>
        <taxon>Thermodesulfobacteriota</taxon>
        <taxon>Desulfuromonadia</taxon>
        <taxon>Desulfuromonadales</taxon>
        <taxon>Desulfuromonadaceae</taxon>
        <taxon>Desulfuromonas</taxon>
    </lineage>
</organism>
<dbReference type="InterPro" id="IPR003593">
    <property type="entry name" value="AAA+_ATPase"/>
</dbReference>
<reference evidence="2 3" key="1">
    <citation type="journal article" date="2016" name="C (Basel)">
        <title>Selective Growth of and Electricity Production by Marine Exoelectrogenic Bacteria in Self-Aggregated Hydrogel of Microbially Reduced Graphene Oxide.</title>
        <authorList>
            <person name="Yoshida N."/>
            <person name="Goto Y."/>
            <person name="Miyata Y."/>
        </authorList>
    </citation>
    <scope>NUCLEOTIDE SEQUENCE [LARGE SCALE GENOMIC DNA]</scope>
    <source>
        <strain evidence="2 3">NIT-T3</strain>
    </source>
</reference>
<dbReference type="SMART" id="SM00382">
    <property type="entry name" value="AAA"/>
    <property type="match status" value="1"/>
</dbReference>
<sequence length="283" mass="32007">MYLDFFGFKEKPFTITPNPRFIFLSKNHKEVFAHLLYGIQDHCGFIAVTGEVGTGKTTVLRTLLGELDEDAYKVAFIFNPCLSSLDLLRSINREYGIQADSTSHSDLLHALNQFLLTRRAEGRSVVLVIDEAQNLEPQVLEQIRLLSNLETDTDKLIQIVLVGQPELGELLSRNELRQLNQRITVRYHLNTMDFQDSCDYISHRIRVAGGSHQQVFGSAALKKIYRFSGGLPRLINILCDRALLVGYAEGCREVTGRMVDAAITEVDNRPRSFLRKLFGGFLS</sequence>